<dbReference type="InterPro" id="IPR046002">
    <property type="entry name" value="DUF5958"/>
</dbReference>
<sequence>MTPVVIMLKNSLANAATKLKQLPDSELFKSFTVVLFVFGQADSYRRVVYCKAGCRHEWHHFDYPNWASV</sequence>
<dbReference type="HOGENOM" id="CLU_2773836_0_0_10"/>
<dbReference type="PATRIC" id="fig|1379870.5.peg.1854"/>
<organism evidence="1 2">
    <name type="scientific">Spirosoma radiotolerans</name>
    <dbReference type="NCBI Taxonomy" id="1379870"/>
    <lineage>
        <taxon>Bacteria</taxon>
        <taxon>Pseudomonadati</taxon>
        <taxon>Bacteroidota</taxon>
        <taxon>Cytophagia</taxon>
        <taxon>Cytophagales</taxon>
        <taxon>Cytophagaceae</taxon>
        <taxon>Spirosoma</taxon>
    </lineage>
</organism>
<protein>
    <submittedName>
        <fullName evidence="1">Uncharacterized protein</fullName>
    </submittedName>
</protein>
<accession>A0A0E3V6X8</accession>
<name>A0A0E3V6X8_9BACT</name>
<proteinExistence type="predicted"/>
<dbReference type="EMBL" id="CP010429">
    <property type="protein sequence ID" value="AKD54936.1"/>
    <property type="molecule type" value="Genomic_DNA"/>
</dbReference>
<dbReference type="Pfam" id="PF19383">
    <property type="entry name" value="DUF5958"/>
    <property type="match status" value="1"/>
</dbReference>
<gene>
    <name evidence="1" type="ORF">SD10_08500</name>
</gene>
<keyword evidence="2" id="KW-1185">Reference proteome</keyword>
<reference evidence="1 2" key="1">
    <citation type="journal article" date="2014" name="Curr. Microbiol.">
        <title>Spirosoma radiotolerans sp. nov., a gamma-radiation-resistant bacterium isolated from gamma ray-irradiated soil.</title>
        <authorList>
            <person name="Lee J.J."/>
            <person name="Srinivasan S."/>
            <person name="Lim S."/>
            <person name="Joe M."/>
            <person name="Im S."/>
            <person name="Bae S.I."/>
            <person name="Park K.R."/>
            <person name="Han J.H."/>
            <person name="Park S.H."/>
            <person name="Joo B.M."/>
            <person name="Park S.J."/>
            <person name="Kim M.K."/>
        </authorList>
    </citation>
    <scope>NUCLEOTIDE SEQUENCE [LARGE SCALE GENOMIC DNA]</scope>
    <source>
        <strain evidence="1 2">DG5A</strain>
    </source>
</reference>
<evidence type="ECO:0000313" key="1">
    <source>
        <dbReference type="EMBL" id="AKD54936.1"/>
    </source>
</evidence>
<dbReference type="KEGG" id="srd:SD10_08500"/>
<evidence type="ECO:0000313" key="2">
    <source>
        <dbReference type="Proteomes" id="UP000033054"/>
    </source>
</evidence>
<dbReference type="STRING" id="1379870.SD10_08500"/>
<dbReference type="AlphaFoldDB" id="A0A0E3V6X8"/>
<dbReference type="Proteomes" id="UP000033054">
    <property type="component" value="Chromosome"/>
</dbReference>